<name>A0ABV2BPB8_9GAMM</name>
<evidence type="ECO:0000256" key="3">
    <source>
        <dbReference type="ARBA" id="ARBA00023237"/>
    </source>
</evidence>
<dbReference type="InterPro" id="IPR012910">
    <property type="entry name" value="Plug_dom"/>
</dbReference>
<evidence type="ECO:0000256" key="4">
    <source>
        <dbReference type="RuleBase" id="RU003357"/>
    </source>
</evidence>
<keyword evidence="3" id="KW-0998">Cell outer membrane</keyword>
<evidence type="ECO:0000313" key="8">
    <source>
        <dbReference type="Proteomes" id="UP001548189"/>
    </source>
</evidence>
<proteinExistence type="inferred from homology"/>
<keyword evidence="8" id="KW-1185">Reference proteome</keyword>
<dbReference type="Gene3D" id="2.170.130.10">
    <property type="entry name" value="TonB-dependent receptor, plug domain"/>
    <property type="match status" value="1"/>
</dbReference>
<comment type="caution">
    <text evidence="7">The sequence shown here is derived from an EMBL/GenBank/DDBJ whole genome shotgun (WGS) entry which is preliminary data.</text>
</comment>
<keyword evidence="4" id="KW-0798">TonB box</keyword>
<comment type="subcellular location">
    <subcellularLocation>
        <location evidence="1 4">Cell outer membrane</location>
    </subcellularLocation>
</comment>
<feature type="domain" description="TonB-dependent receptor-like beta-barrel" evidence="5">
    <location>
        <begin position="515"/>
        <end position="1096"/>
    </location>
</feature>
<evidence type="ECO:0000259" key="6">
    <source>
        <dbReference type="Pfam" id="PF07715"/>
    </source>
</evidence>
<dbReference type="Pfam" id="PF00593">
    <property type="entry name" value="TonB_dep_Rec_b-barrel"/>
    <property type="match status" value="1"/>
</dbReference>
<evidence type="ECO:0000256" key="1">
    <source>
        <dbReference type="ARBA" id="ARBA00004442"/>
    </source>
</evidence>
<organism evidence="7 8">
    <name type="scientific">Aliikangiella maris</name>
    <dbReference type="NCBI Taxonomy" id="3162458"/>
    <lineage>
        <taxon>Bacteria</taxon>
        <taxon>Pseudomonadati</taxon>
        <taxon>Pseudomonadota</taxon>
        <taxon>Gammaproteobacteria</taxon>
        <taxon>Oceanospirillales</taxon>
        <taxon>Pleioneaceae</taxon>
        <taxon>Aliikangiella</taxon>
    </lineage>
</organism>
<keyword evidence="7" id="KW-0675">Receptor</keyword>
<feature type="domain" description="TonB-dependent receptor plug" evidence="6">
    <location>
        <begin position="68"/>
        <end position="183"/>
    </location>
</feature>
<dbReference type="SUPFAM" id="SSF56935">
    <property type="entry name" value="Porins"/>
    <property type="match status" value="1"/>
</dbReference>
<comment type="similarity">
    <text evidence="4">Belongs to the TonB-dependent receptor family.</text>
</comment>
<dbReference type="InterPro" id="IPR037066">
    <property type="entry name" value="Plug_dom_sf"/>
</dbReference>
<dbReference type="PANTHER" id="PTHR47234:SF2">
    <property type="entry name" value="TONB-DEPENDENT RECEPTOR"/>
    <property type="match status" value="1"/>
</dbReference>
<gene>
    <name evidence="7" type="ORF">ABVT43_01470</name>
</gene>
<protein>
    <submittedName>
        <fullName evidence="7">TonB-dependent receptor</fullName>
    </submittedName>
</protein>
<dbReference type="EMBL" id="JBEVCJ010000001">
    <property type="protein sequence ID" value="MET1253783.1"/>
    <property type="molecule type" value="Genomic_DNA"/>
</dbReference>
<dbReference type="Proteomes" id="UP001548189">
    <property type="component" value="Unassembled WGS sequence"/>
</dbReference>
<dbReference type="Gene3D" id="2.40.170.20">
    <property type="entry name" value="TonB-dependent receptor, beta-barrel domain"/>
    <property type="match status" value="1"/>
</dbReference>
<dbReference type="RefSeq" id="WP_353873325.1">
    <property type="nucleotide sequence ID" value="NZ_JBEVCJ010000001.1"/>
</dbReference>
<dbReference type="PANTHER" id="PTHR47234">
    <property type="match status" value="1"/>
</dbReference>
<evidence type="ECO:0000313" key="7">
    <source>
        <dbReference type="EMBL" id="MET1253783.1"/>
    </source>
</evidence>
<dbReference type="InterPro" id="IPR000531">
    <property type="entry name" value="Beta-barrel_TonB"/>
</dbReference>
<evidence type="ECO:0000256" key="2">
    <source>
        <dbReference type="ARBA" id="ARBA00023136"/>
    </source>
</evidence>
<evidence type="ECO:0000259" key="5">
    <source>
        <dbReference type="Pfam" id="PF00593"/>
    </source>
</evidence>
<dbReference type="Pfam" id="PF07715">
    <property type="entry name" value="Plug"/>
    <property type="match status" value="1"/>
</dbReference>
<reference evidence="7 8" key="1">
    <citation type="submission" date="2024-06" db="EMBL/GenBank/DDBJ databases">
        <authorList>
            <person name="Li F."/>
        </authorList>
    </citation>
    <scope>NUCLEOTIDE SEQUENCE [LARGE SCALE GENOMIC DNA]</scope>
    <source>
        <strain evidence="7 8">GXAS 311</strain>
    </source>
</reference>
<accession>A0ABV2BPB8</accession>
<keyword evidence="2 4" id="KW-0472">Membrane</keyword>
<dbReference type="InterPro" id="IPR036942">
    <property type="entry name" value="Beta-barrel_TonB_sf"/>
</dbReference>
<sequence>MISLDPTVLNQFNVFKKNRINTVITAVFTASLIPSINAADTIAPEISEEDVPKVVITGSRLARDPNLASTSPVQSLDATAIKQSGEISIADVVNDIPALFSSVTAEGSKNNGADLSDGANVLNLRGLGTNRTLVLVNGRRHVAGVTGQAAVDVGSIPVKLLDRVEVLSGGASAIYGADAVTGVVNFILNKNFEGFEVDFQSGISKESDARQDALSLVWGSNFDSAKGNIAVAIDYTKDQGLRAYERKNGRLIGSAQDWVNPALRFQQGDISEQATPNFARYFNYAQTGLFNFGLEIPKAEDFIADYLTQFGTTPTLTEQELALIARAANAPQRIILPERTFPFTSGYGYIIPGNPFTGDGFDPLTNIDLDGNGRPDCLDSFTGYNSVYGKASYGIVGGCWNVTADGSYRPIHDGLIANDFQGFGGDSFNTLVQDDEYIILPQENISLNLIANYDLTSNTTAFAEIKYVTQKSKNESNPKSFWDLLLGAPDNPYLPTFIQPVATQYGGVAITMDPIFIGNSEQTTNRDTARVVAGLQGSFDNSWQFEMSLNWGQYEETIHQKNSIINDRFFAAIDAVIDPLTGNPACRVEVDPNAAPMTTPFDIPVYDPGYFSFTPGNGECVPMNIWAGHRGITQEAIDWVTTDSNTKSKLEQLVFSGYIAGDSTDYFELPAGPLSFVIGTELRKEKSAATFDALQRGIIPSGSPFPAGTHISEHSNNESLVFRPALRINNEQGDYSVKEVFMESAIPLLLGEQWAEELTLELAVRFADYTTVGSATTWKANLFYQPYNDLTLRATTSVAVRAPNITELFGPEVGTTFRPNDPCDIAQITAMAENNQALAQQTQANCESYFASINFSPNDDSGNYNFADPLSAAFGGVQRGNAELIEETADTNTFGLIYQPDYLQGFALSIDYWQIEIEDAIQEVDDQDIVNSCFIGPELNIAFCELLNRSTQNGGFNFIESTLINFAKLETSGFDFSIGYQFNYEEHQFSTKFQGTKVHKLNQFTNPNDLTVVNPELKEVNRPELAGNLYLNWEWNNLKVGTQSQYMSEQLLGYVEIEQQYLYGDVVMQDEQWIHHLNAAYQFTEEMAVYGGIKNLTDEKPFMTAYSFPVSARGRFFYFGIDYKM</sequence>